<evidence type="ECO:0000256" key="1">
    <source>
        <dbReference type="SAM" id="SignalP"/>
    </source>
</evidence>
<proteinExistence type="predicted"/>
<dbReference type="Proteomes" id="UP001219568">
    <property type="component" value="Unassembled WGS sequence"/>
</dbReference>
<name>A0AAD6N9N6_PENCN</name>
<dbReference type="EMBL" id="JAQJZL010000004">
    <property type="protein sequence ID" value="KAJ6044473.1"/>
    <property type="molecule type" value="Genomic_DNA"/>
</dbReference>
<dbReference type="AlphaFoldDB" id="A0AAD6N9N6"/>
<reference evidence="2" key="2">
    <citation type="submission" date="2023-01" db="EMBL/GenBank/DDBJ databases">
        <authorList>
            <person name="Petersen C."/>
        </authorList>
    </citation>
    <scope>NUCLEOTIDE SEQUENCE</scope>
    <source>
        <strain evidence="2">IBT 15450</strain>
    </source>
</reference>
<evidence type="ECO:0008006" key="4">
    <source>
        <dbReference type="Google" id="ProtNLM"/>
    </source>
</evidence>
<feature type="signal peptide" evidence="1">
    <location>
        <begin position="1"/>
        <end position="22"/>
    </location>
</feature>
<keyword evidence="1" id="KW-0732">Signal</keyword>
<organism evidence="2 3">
    <name type="scientific">Penicillium canescens</name>
    <dbReference type="NCBI Taxonomy" id="5083"/>
    <lineage>
        <taxon>Eukaryota</taxon>
        <taxon>Fungi</taxon>
        <taxon>Dikarya</taxon>
        <taxon>Ascomycota</taxon>
        <taxon>Pezizomycotina</taxon>
        <taxon>Eurotiomycetes</taxon>
        <taxon>Eurotiomycetidae</taxon>
        <taxon>Eurotiales</taxon>
        <taxon>Aspergillaceae</taxon>
        <taxon>Penicillium</taxon>
    </lineage>
</organism>
<keyword evidence="3" id="KW-1185">Reference proteome</keyword>
<accession>A0AAD6N9N6</accession>
<feature type="chain" id="PRO_5042284088" description="Secreted protein" evidence="1">
    <location>
        <begin position="23"/>
        <end position="390"/>
    </location>
</feature>
<sequence>MRYSSLFQLAAALISFSIPAFAADSRYCMNNNVIDAKDFTLQESADSSHLAALAKHFEGAGKNVSVSAVLNSANRALNKGSPPVGSGSPSEAWAWNSGDYKTTKWTPQGITSSADALGKGDWNDHEAWIVSWYQKGDSVRVSFVDRKTHKYRHVLLVYPSADDDFKSIAIHAGGIMWYGNLLYVVDTNNGIRAFNLDNIWEVEIADGVGKMDNGKGYSADGYQYVLPQVRWYKWTPGADSPFRFSWISLDRSDSPDTLLVGEFVRDGEVDKNKDPVLPVPIRLVKYELDATTRRLRTDAKGLATASWAHCVDIVKMQGGVSYDGKFYLSRSNGRDPKAGDLFTWEEGKTAKKYPGWFMAGNEDLSYNPVRKEYYTVTEYDGGRYILSYKA</sequence>
<evidence type="ECO:0000313" key="3">
    <source>
        <dbReference type="Proteomes" id="UP001219568"/>
    </source>
</evidence>
<gene>
    <name evidence="2" type="ORF">N7460_005828</name>
</gene>
<comment type="caution">
    <text evidence="2">The sequence shown here is derived from an EMBL/GenBank/DDBJ whole genome shotgun (WGS) entry which is preliminary data.</text>
</comment>
<protein>
    <recommendedName>
        <fullName evidence="4">Secreted protein</fullName>
    </recommendedName>
</protein>
<reference evidence="2" key="1">
    <citation type="journal article" date="2023" name="IMA Fungus">
        <title>Comparative genomic study of the Penicillium genus elucidates a diverse pangenome and 15 lateral gene transfer events.</title>
        <authorList>
            <person name="Petersen C."/>
            <person name="Sorensen T."/>
            <person name="Nielsen M.R."/>
            <person name="Sondergaard T.E."/>
            <person name="Sorensen J.L."/>
            <person name="Fitzpatrick D.A."/>
            <person name="Frisvad J.C."/>
            <person name="Nielsen K.L."/>
        </authorList>
    </citation>
    <scope>NUCLEOTIDE SEQUENCE</scope>
    <source>
        <strain evidence="2">IBT 15450</strain>
    </source>
</reference>
<evidence type="ECO:0000313" key="2">
    <source>
        <dbReference type="EMBL" id="KAJ6044473.1"/>
    </source>
</evidence>